<feature type="chain" id="PRO_5043801618" evidence="2">
    <location>
        <begin position="26"/>
        <end position="356"/>
    </location>
</feature>
<keyword evidence="1 2" id="KW-0732">Signal</keyword>
<comment type="caution">
    <text evidence="3">The sequence shown here is derived from an EMBL/GenBank/DDBJ whole genome shotgun (WGS) entry which is preliminary data.</text>
</comment>
<organism evidence="3 4">
    <name type="scientific">Neptunomonas phycophila</name>
    <dbReference type="NCBI Taxonomy" id="1572645"/>
    <lineage>
        <taxon>Bacteria</taxon>
        <taxon>Pseudomonadati</taxon>
        <taxon>Pseudomonadota</taxon>
        <taxon>Gammaproteobacteria</taxon>
        <taxon>Oceanospirillales</taxon>
        <taxon>Oceanospirillaceae</taxon>
        <taxon>Neptunomonas</taxon>
    </lineage>
</organism>
<evidence type="ECO:0000313" key="3">
    <source>
        <dbReference type="EMBL" id="MDO6452054.1"/>
    </source>
</evidence>
<dbReference type="PANTHER" id="PTHR30006">
    <property type="entry name" value="THIAMINE-BINDING PERIPLASMIC PROTEIN-RELATED"/>
    <property type="match status" value="1"/>
</dbReference>
<accession>A0AAW7XCW9</accession>
<dbReference type="EMBL" id="JAUOPG010000001">
    <property type="protein sequence ID" value="MDO6452054.1"/>
    <property type="molecule type" value="Genomic_DNA"/>
</dbReference>
<dbReference type="Pfam" id="PF13416">
    <property type="entry name" value="SBP_bac_8"/>
    <property type="match status" value="1"/>
</dbReference>
<evidence type="ECO:0000256" key="2">
    <source>
        <dbReference type="SAM" id="SignalP"/>
    </source>
</evidence>
<dbReference type="Proteomes" id="UP001169862">
    <property type="component" value="Unassembled WGS sequence"/>
</dbReference>
<feature type="signal peptide" evidence="2">
    <location>
        <begin position="1"/>
        <end position="25"/>
    </location>
</feature>
<reference evidence="3" key="1">
    <citation type="submission" date="2023-07" db="EMBL/GenBank/DDBJ databases">
        <title>Genome content predicts the carbon catabolic preferences of heterotrophic bacteria.</title>
        <authorList>
            <person name="Gralka M."/>
        </authorList>
    </citation>
    <scope>NUCLEOTIDE SEQUENCE</scope>
    <source>
        <strain evidence="3">I2M16</strain>
    </source>
</reference>
<proteinExistence type="predicted"/>
<dbReference type="GO" id="GO:0030288">
    <property type="term" value="C:outer membrane-bounded periplasmic space"/>
    <property type="evidence" value="ECO:0007669"/>
    <property type="project" value="TreeGrafter"/>
</dbReference>
<sequence length="356" mass="40020">MIVRLRQTGLLILLSYFLTTTPVSALTDGNTQEKLIIFSATDTEAIQPVIAAFRQRIPHITVDYQEYQTSELYHSIQHLTSEQMPDLVISSAMDLQIKLVNDGYAQAFTDPVTQALPQWANWRNEAFGFTFEPVVIAYNKAAFTGLIPPETHEELALSLRNHTQFYTNRVDSYDIRLSGVGYLFASQDEINSSISSRLKENLGRVVTHLHCCTSQIIENLSNGQSVLGYNLLGSYVMKHAETDPNIGVIFPQDYTLVMSRVAFITKQAPNPTNAKAFLRFLLSIEGQQIIADDSGLIALHPQAQGPFTSGKLTQDYPLRFKPIPLGPALMVYLDQLKQRRFINEWSNTMLYDAVIP</sequence>
<dbReference type="AlphaFoldDB" id="A0AAW7XCW9"/>
<dbReference type="SUPFAM" id="SSF53850">
    <property type="entry name" value="Periplasmic binding protein-like II"/>
    <property type="match status" value="1"/>
</dbReference>
<name>A0AAW7XCW9_9GAMM</name>
<evidence type="ECO:0000313" key="4">
    <source>
        <dbReference type="Proteomes" id="UP001169862"/>
    </source>
</evidence>
<evidence type="ECO:0000256" key="1">
    <source>
        <dbReference type="ARBA" id="ARBA00022729"/>
    </source>
</evidence>
<dbReference type="Gene3D" id="3.40.190.10">
    <property type="entry name" value="Periplasmic binding protein-like II"/>
    <property type="match status" value="2"/>
</dbReference>
<dbReference type="InterPro" id="IPR006059">
    <property type="entry name" value="SBP"/>
</dbReference>
<dbReference type="RefSeq" id="WP_303548048.1">
    <property type="nucleotide sequence ID" value="NZ_JAUOPG010000001.1"/>
</dbReference>
<protein>
    <submittedName>
        <fullName evidence="3">ABC transporter substrate-binding protein</fullName>
    </submittedName>
</protein>
<gene>
    <name evidence="3" type="ORF">Q4490_00625</name>
</gene>
<dbReference type="PANTHER" id="PTHR30006:SF25">
    <property type="entry name" value="PHOSPHOGLYCERATE TRANSPORT REGULATORY PROTEIN PGTC"/>
    <property type="match status" value="1"/>
</dbReference>